<reference evidence="4" key="1">
    <citation type="submission" date="2016-12" db="EMBL/GenBank/DDBJ databases">
        <authorList>
            <person name="Brunel B."/>
        </authorList>
    </citation>
    <scope>NUCLEOTIDE SEQUENCE [LARGE SCALE GENOMIC DNA]</scope>
</reference>
<dbReference type="PANTHER" id="PTHR43312:SF1">
    <property type="entry name" value="NADP-DEPENDENT OXIDOREDUCTASE DOMAIN-CONTAINING PROTEIN"/>
    <property type="match status" value="1"/>
</dbReference>
<dbReference type="Proteomes" id="UP000245698">
    <property type="component" value="Unassembled WGS sequence"/>
</dbReference>
<dbReference type="PANTHER" id="PTHR43312">
    <property type="entry name" value="D-THREO-ALDOSE 1-DEHYDROGENASE"/>
    <property type="match status" value="1"/>
</dbReference>
<sequence length="362" mass="39999">MSMPSQQTAFTVNRRSLLKNIGAAGAAAAILPANSLVAGRAFAQEPQGDVVMRPIPRTGEMVPAIGLGTFMTFDVVPSGERAKISEVVRLFWEAGGRMFDTSPLYGMSEVNLGDFASALQISGDMFITNKIWSTGDYLADDSHAERSLEVSMERLWRKHIDAMQCHSLVNAEIVIPLLNAWKKEERIRFIGASHHDPAYFDPLATWVESGQLDFVQVHYSIHTRKAEEQVLRAAADQGVAVVVNMPLEKARLHKIVAGRPLPDFAADLGIENWSQFFLKWVIAHPAVTCAIPATSNPEHVLENVGAMRGELPDEKMRARMVAFMEELPGFAELNEKGAASWYPNKNYNGLVGQAQAELRERT</sequence>
<dbReference type="InterPro" id="IPR036812">
    <property type="entry name" value="NAD(P)_OxRdtase_dom_sf"/>
</dbReference>
<dbReference type="InterPro" id="IPR023210">
    <property type="entry name" value="NADP_OxRdtase_dom"/>
</dbReference>
<name>A0A2P9AF26_9HYPH</name>
<feature type="signal peptide" evidence="1">
    <location>
        <begin position="1"/>
        <end position="43"/>
    </location>
</feature>
<dbReference type="PROSITE" id="PS51318">
    <property type="entry name" value="TAT"/>
    <property type="match status" value="1"/>
</dbReference>
<feature type="domain" description="NADP-dependent oxidoreductase" evidence="2">
    <location>
        <begin position="65"/>
        <end position="317"/>
    </location>
</feature>
<organism evidence="3 4">
    <name type="scientific">Mesorhizobium delmotii</name>
    <dbReference type="NCBI Taxonomy" id="1631247"/>
    <lineage>
        <taxon>Bacteria</taxon>
        <taxon>Pseudomonadati</taxon>
        <taxon>Pseudomonadota</taxon>
        <taxon>Alphaproteobacteria</taxon>
        <taxon>Hyphomicrobiales</taxon>
        <taxon>Phyllobacteriaceae</taxon>
        <taxon>Mesorhizobium</taxon>
    </lineage>
</organism>
<evidence type="ECO:0000256" key="1">
    <source>
        <dbReference type="SAM" id="SignalP"/>
    </source>
</evidence>
<dbReference type="SUPFAM" id="SSF51430">
    <property type="entry name" value="NAD(P)-linked oxidoreductase"/>
    <property type="match status" value="1"/>
</dbReference>
<dbReference type="InterPro" id="IPR006311">
    <property type="entry name" value="TAT_signal"/>
</dbReference>
<keyword evidence="1" id="KW-0732">Signal</keyword>
<dbReference type="InterPro" id="IPR053135">
    <property type="entry name" value="AKR2_Oxidoreductase"/>
</dbReference>
<feature type="chain" id="PRO_5017762914" evidence="1">
    <location>
        <begin position="44"/>
        <end position="362"/>
    </location>
</feature>
<evidence type="ECO:0000259" key="2">
    <source>
        <dbReference type="Pfam" id="PF00248"/>
    </source>
</evidence>
<dbReference type="NCBIfam" id="TIGR01409">
    <property type="entry name" value="TAT_signal_seq"/>
    <property type="match status" value="1"/>
</dbReference>
<accession>A0A2P9AF26</accession>
<dbReference type="Pfam" id="PF00248">
    <property type="entry name" value="Aldo_ket_red"/>
    <property type="match status" value="1"/>
</dbReference>
<dbReference type="EMBL" id="FUIG01000013">
    <property type="protein sequence ID" value="SJM29704.1"/>
    <property type="molecule type" value="Genomic_DNA"/>
</dbReference>
<dbReference type="AlphaFoldDB" id="A0A2P9AF26"/>
<evidence type="ECO:0000313" key="4">
    <source>
        <dbReference type="Proteomes" id="UP000245698"/>
    </source>
</evidence>
<dbReference type="Gene3D" id="3.20.20.100">
    <property type="entry name" value="NADP-dependent oxidoreductase domain"/>
    <property type="match status" value="1"/>
</dbReference>
<proteinExistence type="predicted"/>
<evidence type="ECO:0000313" key="3">
    <source>
        <dbReference type="EMBL" id="SJM29704.1"/>
    </source>
</evidence>
<gene>
    <name evidence="3" type="ORF">BQ8482_111634</name>
</gene>
<dbReference type="CDD" id="cd19095">
    <property type="entry name" value="AKR_PA4992-like"/>
    <property type="match status" value="1"/>
</dbReference>
<dbReference type="InterPro" id="IPR019546">
    <property type="entry name" value="TAT_signal_bac_arc"/>
</dbReference>
<protein>
    <submittedName>
        <fullName evidence="3">Twin-arginine translocation pathway signal</fullName>
    </submittedName>
</protein>
<keyword evidence="4" id="KW-1185">Reference proteome</keyword>